<feature type="transmembrane region" description="Helical" evidence="1">
    <location>
        <begin position="385"/>
        <end position="410"/>
    </location>
</feature>
<keyword evidence="3" id="KW-1185">Reference proteome</keyword>
<dbReference type="SUPFAM" id="SSF82866">
    <property type="entry name" value="Multidrug efflux transporter AcrB transmembrane domain"/>
    <property type="match status" value="2"/>
</dbReference>
<dbReference type="GO" id="GO:0005886">
    <property type="term" value="C:plasma membrane"/>
    <property type="evidence" value="ECO:0007669"/>
    <property type="project" value="TreeGrafter"/>
</dbReference>
<dbReference type="AlphaFoldDB" id="A0A9Y2AHA7"/>
<name>A0A9Y2AHA7_9FIRM</name>
<dbReference type="InterPro" id="IPR001036">
    <property type="entry name" value="Acrflvin-R"/>
</dbReference>
<protein>
    <submittedName>
        <fullName evidence="2">Efflux RND transporter permease subunit</fullName>
    </submittedName>
</protein>
<dbReference type="Gene3D" id="3.30.70.1320">
    <property type="entry name" value="Multidrug efflux transporter AcrB pore domain like"/>
    <property type="match status" value="1"/>
</dbReference>
<feature type="transmembrane region" description="Helical" evidence="1">
    <location>
        <begin position="857"/>
        <end position="876"/>
    </location>
</feature>
<proteinExistence type="predicted"/>
<accession>A0A9Y2AHA7</accession>
<organism evidence="2 3">
    <name type="scientific">Selenobaculum gibii</name>
    <dbReference type="NCBI Taxonomy" id="3054208"/>
    <lineage>
        <taxon>Bacteria</taxon>
        <taxon>Bacillati</taxon>
        <taxon>Bacillota</taxon>
        <taxon>Negativicutes</taxon>
        <taxon>Selenomonadales</taxon>
        <taxon>Selenomonadaceae</taxon>
        <taxon>Selenobaculum</taxon>
    </lineage>
</organism>
<feature type="transmembrane region" description="Helical" evidence="1">
    <location>
        <begin position="986"/>
        <end position="1012"/>
    </location>
</feature>
<feature type="transmembrane region" description="Helical" evidence="1">
    <location>
        <begin position="958"/>
        <end position="980"/>
    </location>
</feature>
<keyword evidence="1" id="KW-1133">Transmembrane helix</keyword>
<evidence type="ECO:0000256" key="1">
    <source>
        <dbReference type="SAM" id="Phobius"/>
    </source>
</evidence>
<keyword evidence="1" id="KW-0472">Membrane</keyword>
<dbReference type="PANTHER" id="PTHR32063:SF0">
    <property type="entry name" value="SWARMING MOTILITY PROTEIN SWRC"/>
    <property type="match status" value="1"/>
</dbReference>
<evidence type="ECO:0000313" key="2">
    <source>
        <dbReference type="EMBL" id="WIW70809.1"/>
    </source>
</evidence>
<feature type="transmembrane region" description="Helical" evidence="1">
    <location>
        <begin position="430"/>
        <end position="450"/>
    </location>
</feature>
<dbReference type="SUPFAM" id="SSF82714">
    <property type="entry name" value="Multidrug efflux transporter AcrB TolC docking domain, DN and DC subdomains"/>
    <property type="match status" value="2"/>
</dbReference>
<dbReference type="Pfam" id="PF00873">
    <property type="entry name" value="ACR_tran"/>
    <property type="match status" value="1"/>
</dbReference>
<dbReference type="Gene3D" id="3.30.70.1430">
    <property type="entry name" value="Multidrug efflux transporter AcrB pore domain"/>
    <property type="match status" value="2"/>
</dbReference>
<keyword evidence="1" id="KW-0812">Transmembrane</keyword>
<dbReference type="PANTHER" id="PTHR32063">
    <property type="match status" value="1"/>
</dbReference>
<dbReference type="GO" id="GO:0042910">
    <property type="term" value="F:xenobiotic transmembrane transporter activity"/>
    <property type="evidence" value="ECO:0007669"/>
    <property type="project" value="TreeGrafter"/>
</dbReference>
<feature type="transmembrane region" description="Helical" evidence="1">
    <location>
        <begin position="333"/>
        <end position="352"/>
    </location>
</feature>
<dbReference type="Gene3D" id="3.30.70.1440">
    <property type="entry name" value="Multidrug efflux transporter AcrB pore domain"/>
    <property type="match status" value="1"/>
</dbReference>
<feature type="transmembrane region" description="Helical" evidence="1">
    <location>
        <begin position="883"/>
        <end position="903"/>
    </location>
</feature>
<dbReference type="KEGG" id="sgbi:P3F81_00300"/>
<sequence>MNIISTLIKRPVFTLMLVLVLVVFGLQAFPKLGVDLNPDVDLPVVSITATMTGASPQEIETLLTKPIEDAVSSLSGIKTLSSTSREGRSQTTIEFEYGTDSKLAANEVREKVAAARKKLPDDIDEPIVQRFDLSAQAIGIYSLTSDKRSVGEIRKIANDIIKDELQRLDGVAEVNVYGASEREIHIEIDANKLSEYNLSIGQIMNAVNNQNINAPGGSVTENGRKVSVRAIGKYKSIEDIKNLVVANIDGKMIRLYDVAEVKDGWAEETVSADINASAGVLIAVQKQSGTNTVAVADKVKARMQDMQKVLPEDIKINIAKDGSTFIKDSVSDVMMSLVLGSILAVLITYLFLQNGRATLIGALTIPTSLIATFFLMQIMDFTLNTMSLMALSLAVGIVIDDAIVVVENIYRHMEEGKSAFAAARDATNQLSMAIIATTLTLLAVFVPVGSMNGIVGQFFKQFGLTVSFAVVFSTFVAFTLTPMLAAYFLKPTLIDSNEKKWWQKWVDKTLAAFEKQYIKWQNAYSSIIAWVLDQPKKVLVIALLSLLINPLLLPFLGKEFQPSYDSGEFTIALTAPAGTSLEKMKELIYPIEETIERLPEKEISYAIIGQNGTNKASVGVKLVSSNKRDRSMNEIMDELRTEFAGNGNLKVIVQTSQGMGGDSRPVQLALQGDDLDQLTNYAQTLVEQISALPGSADVDMSIDQSAPEIQVRLDALRMKDVGLDTAQVSSTLQMAFIGVSTPNQYNAGDNDYDIRLQLSEKNRMNIHDVGNLLIGTNQNTFIRLGDIANIELSSGPTEINRENRQRKITVYANAIGVSAGELSNQAAQLAKDLHMPLGYSYGFAGDAKSMQETFGEMLTALIMGCVLIYMILAAQYGSFVHPFTIMLSLPFAVSGAIVGLLIANQTINMMSMIGFIMLMGLVTKNAILLVDHANQMREAGMDIKSALIDAGTVRLRPILMTTASMIFGVLPIALGLGAGAELRQSMGVVLIGGLITSTLLTLVVVPIIYLLFDKYEQKLQFKKVE</sequence>
<dbReference type="EMBL" id="CP120678">
    <property type="protein sequence ID" value="WIW70809.1"/>
    <property type="molecule type" value="Genomic_DNA"/>
</dbReference>
<feature type="transmembrane region" description="Helical" evidence="1">
    <location>
        <begin position="462"/>
        <end position="489"/>
    </location>
</feature>
<dbReference type="PRINTS" id="PR00702">
    <property type="entry name" value="ACRIFLAVINRP"/>
</dbReference>
<evidence type="ECO:0000313" key="3">
    <source>
        <dbReference type="Proteomes" id="UP001243623"/>
    </source>
</evidence>
<dbReference type="Gene3D" id="1.20.1640.10">
    <property type="entry name" value="Multidrug efflux transporter AcrB transmembrane domain"/>
    <property type="match status" value="2"/>
</dbReference>
<dbReference type="SUPFAM" id="SSF82693">
    <property type="entry name" value="Multidrug efflux transporter AcrB pore domain, PN1, PN2, PC1 and PC2 subdomains"/>
    <property type="match status" value="3"/>
</dbReference>
<dbReference type="RefSeq" id="WP_309320513.1">
    <property type="nucleotide sequence ID" value="NZ_CP120678.1"/>
</dbReference>
<dbReference type="Gene3D" id="3.30.2090.10">
    <property type="entry name" value="Multidrug efflux transporter AcrB TolC docking domain, DN and DC subdomains"/>
    <property type="match status" value="2"/>
</dbReference>
<gene>
    <name evidence="2" type="ORF">P3F81_00300</name>
</gene>
<reference evidence="2" key="1">
    <citation type="submission" date="2023-03" db="EMBL/GenBank/DDBJ databases">
        <title>Selenobaculum gbiensis gen. nov. sp. nov., a new bacterium isolated from the gut microbiota of IBD patient.</title>
        <authorList>
            <person name="Yeo S."/>
            <person name="Park H."/>
            <person name="Huh C.S."/>
        </authorList>
    </citation>
    <scope>NUCLEOTIDE SEQUENCE</scope>
    <source>
        <strain evidence="2">ICN-92133</strain>
    </source>
</reference>
<dbReference type="Proteomes" id="UP001243623">
    <property type="component" value="Chromosome"/>
</dbReference>
<feature type="transmembrane region" description="Helical" evidence="1">
    <location>
        <begin position="359"/>
        <end position="379"/>
    </location>
</feature>
<dbReference type="InterPro" id="IPR027463">
    <property type="entry name" value="AcrB_DN_DC_subdom"/>
</dbReference>
<feature type="transmembrane region" description="Helical" evidence="1">
    <location>
        <begin position="538"/>
        <end position="556"/>
    </location>
</feature>
<feature type="transmembrane region" description="Helical" evidence="1">
    <location>
        <begin position="909"/>
        <end position="930"/>
    </location>
</feature>